<dbReference type="PROSITE" id="PS51918">
    <property type="entry name" value="RADICAL_SAM"/>
    <property type="match status" value="1"/>
</dbReference>
<gene>
    <name evidence="8" type="ORF">I5677_07075</name>
</gene>
<dbReference type="SFLD" id="SFLDG01386">
    <property type="entry name" value="main_SPASM_domain-containing"/>
    <property type="match status" value="2"/>
</dbReference>
<dbReference type="SFLD" id="SFLDG01384">
    <property type="entry name" value="thioether_bond_formation_requi"/>
    <property type="match status" value="1"/>
</dbReference>
<feature type="domain" description="Radical SAM core" evidence="7">
    <location>
        <begin position="1"/>
        <end position="219"/>
    </location>
</feature>
<dbReference type="GO" id="GO:0051536">
    <property type="term" value="F:iron-sulfur cluster binding"/>
    <property type="evidence" value="ECO:0007669"/>
    <property type="project" value="UniProtKB-KW"/>
</dbReference>
<dbReference type="InterPro" id="IPR023885">
    <property type="entry name" value="4Fe4S-binding_SPASM_dom"/>
</dbReference>
<evidence type="ECO:0000256" key="2">
    <source>
        <dbReference type="ARBA" id="ARBA00022691"/>
    </source>
</evidence>
<evidence type="ECO:0000259" key="7">
    <source>
        <dbReference type="PROSITE" id="PS51918"/>
    </source>
</evidence>
<evidence type="ECO:0000313" key="8">
    <source>
        <dbReference type="EMBL" id="MBH1940647.1"/>
    </source>
</evidence>
<dbReference type="Gene3D" id="3.20.20.70">
    <property type="entry name" value="Aldolase class I"/>
    <property type="match status" value="1"/>
</dbReference>
<evidence type="ECO:0000256" key="6">
    <source>
        <dbReference type="ARBA" id="ARBA00023601"/>
    </source>
</evidence>
<keyword evidence="5" id="KW-0411">Iron-sulfur</keyword>
<dbReference type="AlphaFoldDB" id="A0A8J7KWM3"/>
<dbReference type="InterPro" id="IPR058240">
    <property type="entry name" value="rSAM_sf"/>
</dbReference>
<evidence type="ECO:0000256" key="5">
    <source>
        <dbReference type="ARBA" id="ARBA00023014"/>
    </source>
</evidence>
<dbReference type="GO" id="GO:0046872">
    <property type="term" value="F:metal ion binding"/>
    <property type="evidence" value="ECO:0007669"/>
    <property type="project" value="UniProtKB-KW"/>
</dbReference>
<accession>A0A8J7KWM3</accession>
<protein>
    <submittedName>
        <fullName evidence="8">Radical SAM protein</fullName>
    </submittedName>
</protein>
<evidence type="ECO:0000256" key="4">
    <source>
        <dbReference type="ARBA" id="ARBA00023004"/>
    </source>
</evidence>
<dbReference type="PANTHER" id="PTHR43273">
    <property type="entry name" value="ANAEROBIC SULFATASE-MATURATING ENZYME HOMOLOG ASLB-RELATED"/>
    <property type="match status" value="1"/>
</dbReference>
<dbReference type="Proteomes" id="UP000623269">
    <property type="component" value="Unassembled WGS sequence"/>
</dbReference>
<keyword evidence="2" id="KW-0949">S-adenosyl-L-methionine</keyword>
<dbReference type="NCBIfam" id="TIGR04085">
    <property type="entry name" value="rSAM_more_4Fe4S"/>
    <property type="match status" value="1"/>
</dbReference>
<comment type="cofactor">
    <cofactor evidence="1">
        <name>[4Fe-4S] cluster</name>
        <dbReference type="ChEBI" id="CHEBI:49883"/>
    </cofactor>
</comment>
<dbReference type="CDD" id="cd01335">
    <property type="entry name" value="Radical_SAM"/>
    <property type="match status" value="1"/>
</dbReference>
<dbReference type="Pfam" id="PF13186">
    <property type="entry name" value="SPASM"/>
    <property type="match status" value="1"/>
</dbReference>
<dbReference type="GO" id="GO:0016491">
    <property type="term" value="F:oxidoreductase activity"/>
    <property type="evidence" value="ECO:0007669"/>
    <property type="project" value="InterPro"/>
</dbReference>
<dbReference type="InterPro" id="IPR007197">
    <property type="entry name" value="rSAM"/>
</dbReference>
<name>A0A8J7KWM3_9FIRM</name>
<evidence type="ECO:0000256" key="3">
    <source>
        <dbReference type="ARBA" id="ARBA00022723"/>
    </source>
</evidence>
<dbReference type="SFLD" id="SFLDS00029">
    <property type="entry name" value="Radical_SAM"/>
    <property type="match status" value="2"/>
</dbReference>
<dbReference type="EMBL" id="JAEAGR010000005">
    <property type="protein sequence ID" value="MBH1940647.1"/>
    <property type="molecule type" value="Genomic_DNA"/>
</dbReference>
<keyword evidence="9" id="KW-1185">Reference proteome</keyword>
<sequence>MKRISITIKPTNDCNMRCKHCYHAEEGFDSEMLNPAYAKKMIDIAVKEYEEIHIVFHGGEPTLWGLNNLVNVLEYERSIEATNPNIKFKNIIQTNGVLLNDEWINVFKEYSIVVGISYDGPHNDDLRANSEVVYDNMLRMKEMGLSFGVLCVESAKSINNLEATYEWFNKEGFSFKVLALFMSGTALEHQEFEINIDEYVDNLAKVYRLWLYDKNCHISMRTFEDLLKVSDKLYCIQYGGSCIHNRICLNPNGDIYPCGRPYTDDFILGNIKDLELISDAFKTPAYKNLVDISAERAKQCREKCDYFGVCKGGCVSSAILEGSFDKINNTTCVRAKKLLAKITKINNEIYALYDEGKHLEEFNPIALKIMKKIRTGKYNFTK</sequence>
<reference evidence="8" key="1">
    <citation type="submission" date="2020-12" db="EMBL/GenBank/DDBJ databases">
        <title>M. sibirica DSM 26468T genome.</title>
        <authorList>
            <person name="Thieme N."/>
            <person name="Rettenmaier R."/>
            <person name="Zverlov V."/>
            <person name="Liebl W."/>
        </authorList>
    </citation>
    <scope>NUCLEOTIDE SEQUENCE</scope>
    <source>
        <strain evidence="8">DSM 26468</strain>
    </source>
</reference>
<dbReference type="PANTHER" id="PTHR43273:SF3">
    <property type="entry name" value="ANAEROBIC SULFATASE-MATURATING ENZYME HOMOLOG ASLB-RELATED"/>
    <property type="match status" value="1"/>
</dbReference>
<keyword evidence="4" id="KW-0408">Iron</keyword>
<evidence type="ECO:0000256" key="1">
    <source>
        <dbReference type="ARBA" id="ARBA00001966"/>
    </source>
</evidence>
<evidence type="ECO:0000313" key="9">
    <source>
        <dbReference type="Proteomes" id="UP000623269"/>
    </source>
</evidence>
<comment type="caution">
    <text evidence="8">The sequence shown here is derived from an EMBL/GenBank/DDBJ whole genome shotgun (WGS) entry which is preliminary data.</text>
</comment>
<dbReference type="InterPro" id="IPR013785">
    <property type="entry name" value="Aldolase_TIM"/>
</dbReference>
<proteinExistence type="inferred from homology"/>
<dbReference type="Pfam" id="PF04055">
    <property type="entry name" value="Radical_SAM"/>
    <property type="match status" value="1"/>
</dbReference>
<dbReference type="InterPro" id="IPR023867">
    <property type="entry name" value="Sulphatase_maturase_rSAM"/>
</dbReference>
<dbReference type="SFLD" id="SFLDG01067">
    <property type="entry name" value="SPASM/twitch_domain_containing"/>
    <property type="match status" value="2"/>
</dbReference>
<keyword evidence="3" id="KW-0479">Metal-binding</keyword>
<dbReference type="SUPFAM" id="SSF102114">
    <property type="entry name" value="Radical SAM enzymes"/>
    <property type="match status" value="1"/>
</dbReference>
<organism evidence="8 9">
    <name type="scientific">Mobilitalea sibirica</name>
    <dbReference type="NCBI Taxonomy" id="1462919"/>
    <lineage>
        <taxon>Bacteria</taxon>
        <taxon>Bacillati</taxon>
        <taxon>Bacillota</taxon>
        <taxon>Clostridia</taxon>
        <taxon>Lachnospirales</taxon>
        <taxon>Lachnospiraceae</taxon>
        <taxon>Mobilitalea</taxon>
    </lineage>
</organism>
<dbReference type="SFLD" id="SFLDG01072">
    <property type="entry name" value="dehydrogenase_like"/>
    <property type="match status" value="1"/>
</dbReference>
<comment type="similarity">
    <text evidence="6">Belongs to the radical SAM superfamily. Anaerobic sulfatase-maturating enzyme family.</text>
</comment>